<name>A0A931EYB6_9ACTN</name>
<keyword evidence="2" id="KW-1185">Reference proteome</keyword>
<dbReference type="EMBL" id="JADOGI010000026">
    <property type="protein sequence ID" value="MBF8186322.1"/>
    <property type="molecule type" value="Genomic_DNA"/>
</dbReference>
<gene>
    <name evidence="1" type="ORF">ITP53_11290</name>
</gene>
<dbReference type="Proteomes" id="UP000605361">
    <property type="component" value="Unassembled WGS sequence"/>
</dbReference>
<sequence length="116" mass="12876">MPQSFKLKWTGNLANAAARKAAVRGLQKAADELLGRSRQLVPIEEHTLEISGTASVDESRMTGVVSYDTPYAVRQHEDLTYKHDAGRQAKYLEQPLTEGRDELLDIVAAEIRRALA</sequence>
<evidence type="ECO:0000313" key="2">
    <source>
        <dbReference type="Proteomes" id="UP000605361"/>
    </source>
</evidence>
<dbReference type="RefSeq" id="WP_195895301.1">
    <property type="nucleotide sequence ID" value="NZ_JADOGI010000026.1"/>
</dbReference>
<organism evidence="1 2">
    <name type="scientific">Nonomuraea cypriaca</name>
    <dbReference type="NCBI Taxonomy" id="1187855"/>
    <lineage>
        <taxon>Bacteria</taxon>
        <taxon>Bacillati</taxon>
        <taxon>Actinomycetota</taxon>
        <taxon>Actinomycetes</taxon>
        <taxon>Streptosporangiales</taxon>
        <taxon>Streptosporangiaceae</taxon>
        <taxon>Nonomuraea</taxon>
    </lineage>
</organism>
<comment type="caution">
    <text evidence="1">The sequence shown here is derived from an EMBL/GenBank/DDBJ whole genome shotgun (WGS) entry which is preliminary data.</text>
</comment>
<evidence type="ECO:0000313" key="1">
    <source>
        <dbReference type="EMBL" id="MBF8186322.1"/>
    </source>
</evidence>
<protein>
    <recommendedName>
        <fullName evidence="3">HK97 gp10 family phage protein</fullName>
    </recommendedName>
</protein>
<reference evidence="1" key="1">
    <citation type="submission" date="2020-11" db="EMBL/GenBank/DDBJ databases">
        <title>Whole-genome analyses of Nonomuraea sp. K274.</title>
        <authorList>
            <person name="Veyisoglu A."/>
        </authorList>
    </citation>
    <scope>NUCLEOTIDE SEQUENCE</scope>
    <source>
        <strain evidence="1">K274</strain>
    </source>
</reference>
<evidence type="ECO:0008006" key="3">
    <source>
        <dbReference type="Google" id="ProtNLM"/>
    </source>
</evidence>
<accession>A0A931EYB6</accession>
<dbReference type="AlphaFoldDB" id="A0A931EYB6"/>
<proteinExistence type="predicted"/>